<evidence type="ECO:0000256" key="2">
    <source>
        <dbReference type="ARBA" id="ARBA00022692"/>
    </source>
</evidence>
<evidence type="ECO:0000256" key="3">
    <source>
        <dbReference type="ARBA" id="ARBA00022989"/>
    </source>
</evidence>
<keyword evidence="8" id="KW-1185">Reference proteome</keyword>
<keyword evidence="2 5" id="KW-0812">Transmembrane</keyword>
<name>A0A7W9QBU2_9ACTN</name>
<keyword evidence="3 5" id="KW-1133">Transmembrane helix</keyword>
<dbReference type="Pfam" id="PF02656">
    <property type="entry name" value="DUF202"/>
    <property type="match status" value="1"/>
</dbReference>
<protein>
    <submittedName>
        <fullName evidence="7">Uncharacterized membrane protein YidH (DUF202 family)</fullName>
    </submittedName>
</protein>
<feature type="transmembrane region" description="Helical" evidence="5">
    <location>
        <begin position="45"/>
        <end position="63"/>
    </location>
</feature>
<proteinExistence type="predicted"/>
<accession>A0A7W9QBU2</accession>
<comment type="caution">
    <text evidence="7">The sequence shown here is derived from an EMBL/GenBank/DDBJ whole genome shotgun (WGS) entry which is preliminary data.</text>
</comment>
<keyword evidence="4 5" id="KW-0472">Membrane</keyword>
<feature type="transmembrane region" description="Helical" evidence="5">
    <location>
        <begin position="21"/>
        <end position="39"/>
    </location>
</feature>
<dbReference type="EMBL" id="JACHJL010000007">
    <property type="protein sequence ID" value="MBB5936342.1"/>
    <property type="molecule type" value="Genomic_DNA"/>
</dbReference>
<evidence type="ECO:0000259" key="6">
    <source>
        <dbReference type="Pfam" id="PF02656"/>
    </source>
</evidence>
<dbReference type="InterPro" id="IPR003807">
    <property type="entry name" value="DUF202"/>
</dbReference>
<dbReference type="AlphaFoldDB" id="A0A7W9QBU2"/>
<gene>
    <name evidence="7" type="ORF">FHS42_003417</name>
</gene>
<sequence>MPRSTRDPGLQPERTRMAWRRTTLTCAVVGVLAGRQALVGGSRPVAILAVALIALLWLAFLAVAQRRIQAMGVPRPRALSPRAAMAAAWCTVVLGALGAGVLR</sequence>
<dbReference type="Proteomes" id="UP000588098">
    <property type="component" value="Unassembled WGS sequence"/>
</dbReference>
<reference evidence="7 8" key="1">
    <citation type="submission" date="2020-08" db="EMBL/GenBank/DDBJ databases">
        <title>Genomic Encyclopedia of Type Strains, Phase III (KMG-III): the genomes of soil and plant-associated and newly described type strains.</title>
        <authorList>
            <person name="Whitman W."/>
        </authorList>
    </citation>
    <scope>NUCLEOTIDE SEQUENCE [LARGE SCALE GENOMIC DNA]</scope>
    <source>
        <strain evidence="7 8">CECT 8305</strain>
    </source>
</reference>
<evidence type="ECO:0000256" key="4">
    <source>
        <dbReference type="ARBA" id="ARBA00023136"/>
    </source>
</evidence>
<feature type="transmembrane region" description="Helical" evidence="5">
    <location>
        <begin position="83"/>
        <end position="102"/>
    </location>
</feature>
<dbReference type="RefSeq" id="WP_184572924.1">
    <property type="nucleotide sequence ID" value="NZ_JACHJL010000007.1"/>
</dbReference>
<evidence type="ECO:0000313" key="8">
    <source>
        <dbReference type="Proteomes" id="UP000588098"/>
    </source>
</evidence>
<evidence type="ECO:0000256" key="1">
    <source>
        <dbReference type="ARBA" id="ARBA00004127"/>
    </source>
</evidence>
<organism evidence="7 8">
    <name type="scientific">Streptomyces zagrosensis</name>
    <dbReference type="NCBI Taxonomy" id="1042984"/>
    <lineage>
        <taxon>Bacteria</taxon>
        <taxon>Bacillati</taxon>
        <taxon>Actinomycetota</taxon>
        <taxon>Actinomycetes</taxon>
        <taxon>Kitasatosporales</taxon>
        <taxon>Streptomycetaceae</taxon>
        <taxon>Streptomyces</taxon>
    </lineage>
</organism>
<dbReference type="GO" id="GO:0012505">
    <property type="term" value="C:endomembrane system"/>
    <property type="evidence" value="ECO:0007669"/>
    <property type="project" value="UniProtKB-SubCell"/>
</dbReference>
<evidence type="ECO:0000256" key="5">
    <source>
        <dbReference type="SAM" id="Phobius"/>
    </source>
</evidence>
<evidence type="ECO:0000313" key="7">
    <source>
        <dbReference type="EMBL" id="MBB5936342.1"/>
    </source>
</evidence>
<feature type="domain" description="DUF202" evidence="6">
    <location>
        <begin position="7"/>
        <end position="69"/>
    </location>
</feature>
<comment type="subcellular location">
    <subcellularLocation>
        <location evidence="1">Endomembrane system</location>
        <topology evidence="1">Multi-pass membrane protein</topology>
    </subcellularLocation>
</comment>